<feature type="region of interest" description="Disordered" evidence="1">
    <location>
        <begin position="350"/>
        <end position="403"/>
    </location>
</feature>
<feature type="region of interest" description="Disordered" evidence="1">
    <location>
        <begin position="1"/>
        <end position="247"/>
    </location>
</feature>
<feature type="region of interest" description="Disordered" evidence="1">
    <location>
        <begin position="452"/>
        <end position="498"/>
    </location>
</feature>
<proteinExistence type="predicted"/>
<feature type="compositionally biased region" description="Basic and acidic residues" evidence="1">
    <location>
        <begin position="823"/>
        <end position="844"/>
    </location>
</feature>
<gene>
    <name evidence="2" type="ORF">Q9L58_002635</name>
</gene>
<reference evidence="2 3" key="1">
    <citation type="submission" date="2024-02" db="EMBL/GenBank/DDBJ databases">
        <title>Discinaceae phylogenomics.</title>
        <authorList>
            <person name="Dirks A.C."/>
            <person name="James T.Y."/>
        </authorList>
    </citation>
    <scope>NUCLEOTIDE SEQUENCE [LARGE SCALE GENOMIC DNA]</scope>
    <source>
        <strain evidence="2 3">ACD0624</strain>
    </source>
</reference>
<feature type="compositionally biased region" description="Polar residues" evidence="1">
    <location>
        <begin position="1"/>
        <end position="10"/>
    </location>
</feature>
<name>A0ABR3GQY4_9PEZI</name>
<keyword evidence="3" id="KW-1185">Reference proteome</keyword>
<comment type="caution">
    <text evidence="2">The sequence shown here is derived from an EMBL/GenBank/DDBJ whole genome shotgun (WGS) entry which is preliminary data.</text>
</comment>
<feature type="compositionally biased region" description="Basic and acidic residues" evidence="1">
    <location>
        <begin position="224"/>
        <end position="236"/>
    </location>
</feature>
<feature type="region of interest" description="Disordered" evidence="1">
    <location>
        <begin position="641"/>
        <end position="856"/>
    </location>
</feature>
<evidence type="ECO:0000256" key="1">
    <source>
        <dbReference type="SAM" id="MobiDB-lite"/>
    </source>
</evidence>
<feature type="compositionally biased region" description="Acidic residues" evidence="1">
    <location>
        <begin position="11"/>
        <end position="21"/>
    </location>
</feature>
<feature type="compositionally biased region" description="Basic and acidic residues" evidence="1">
    <location>
        <begin position="700"/>
        <end position="748"/>
    </location>
</feature>
<feature type="compositionally biased region" description="Basic residues" evidence="1">
    <location>
        <begin position="160"/>
        <end position="169"/>
    </location>
</feature>
<protein>
    <submittedName>
        <fullName evidence="2">Uncharacterized protein</fullName>
    </submittedName>
</protein>
<feature type="compositionally biased region" description="Basic residues" evidence="1">
    <location>
        <begin position="777"/>
        <end position="794"/>
    </location>
</feature>
<feature type="compositionally biased region" description="Basic and acidic residues" evidence="1">
    <location>
        <begin position="121"/>
        <end position="141"/>
    </location>
</feature>
<feature type="compositionally biased region" description="Basic residues" evidence="1">
    <location>
        <begin position="459"/>
        <end position="472"/>
    </location>
</feature>
<evidence type="ECO:0000313" key="2">
    <source>
        <dbReference type="EMBL" id="KAL0638330.1"/>
    </source>
</evidence>
<feature type="compositionally biased region" description="Basic residues" evidence="1">
    <location>
        <begin position="371"/>
        <end position="381"/>
    </location>
</feature>
<organism evidence="2 3">
    <name type="scientific">Discina gigas</name>
    <dbReference type="NCBI Taxonomy" id="1032678"/>
    <lineage>
        <taxon>Eukaryota</taxon>
        <taxon>Fungi</taxon>
        <taxon>Dikarya</taxon>
        <taxon>Ascomycota</taxon>
        <taxon>Pezizomycotina</taxon>
        <taxon>Pezizomycetes</taxon>
        <taxon>Pezizales</taxon>
        <taxon>Discinaceae</taxon>
        <taxon>Discina</taxon>
    </lineage>
</organism>
<feature type="compositionally biased region" description="Basic and acidic residues" evidence="1">
    <location>
        <begin position="64"/>
        <end position="73"/>
    </location>
</feature>
<dbReference type="Proteomes" id="UP001447188">
    <property type="component" value="Unassembled WGS sequence"/>
</dbReference>
<accession>A0ABR3GQY4</accession>
<feature type="compositionally biased region" description="Polar residues" evidence="1">
    <location>
        <begin position="194"/>
        <end position="206"/>
    </location>
</feature>
<evidence type="ECO:0000313" key="3">
    <source>
        <dbReference type="Proteomes" id="UP001447188"/>
    </source>
</evidence>
<feature type="compositionally biased region" description="Pro residues" evidence="1">
    <location>
        <begin position="30"/>
        <end position="43"/>
    </location>
</feature>
<feature type="compositionally biased region" description="Polar residues" evidence="1">
    <location>
        <begin position="50"/>
        <end position="59"/>
    </location>
</feature>
<feature type="compositionally biased region" description="Polar residues" evidence="1">
    <location>
        <begin position="356"/>
        <end position="366"/>
    </location>
</feature>
<dbReference type="EMBL" id="JBBBZM010000023">
    <property type="protein sequence ID" value="KAL0638330.1"/>
    <property type="molecule type" value="Genomic_DNA"/>
</dbReference>
<feature type="compositionally biased region" description="Polar residues" evidence="1">
    <location>
        <begin position="78"/>
        <end position="88"/>
    </location>
</feature>
<sequence>MTPSNFTINDSEGESDGDIHDDELAQLKPLPSPPPPPVAPAAPHPSASSYGPNGYQTVPASGELRQKAIDEAHAALLSSPTQTDPGNSKATATAKRRQTAHGRLEASGEQDVYAFNASDDDGFHPSSDSKKRKRPSSENKAARMKPNNDDDGYEEGTGSGRKKPARRAKSAGDMSVLDLLGDTSEEDWRPNASRPPTSGRKSTRGNTAGADLLPPLPKPKRKPRESAKTAAHHDPQQFDGNLSLGFEPSNTRSAEIQVAATEPISHTAASTFVIDLTHDELVRRAEYDALSPALSAAESLQELPATNHGVYGTPDLYSTIPDPPYNPNLPPSQIAAHLAAYAHIPESRPLAPPSVASDSPLSSLENTPVKSVKKKPTQKKRAATDQNLGLNPPPEGDHGFGNFPIASEWRAAKGKARQGMVQATYAGRAKTSNAVDLFAAGNDGGSDLDDIWNGDGKTTVKKKKPGVRKRKSTASNDGDLGAETKAQKAKPKRRKSKAVEVLVIGDTEDELSGGSKKRDLSPHGVIQVAATASAESLLNPHGIIQVAATASAESLLNPQVSVKLNANQKSKTSEDGTIIVNNSLHDGTGNGNQLVADEYRPPAHGTGVKKVHRWGRPKFLDEPVGGDGVSLTSGVVSGASAAGKVATDQPATPNPPISVENEPELLPEPIKPAKKETPAAKRRKSKRDEPEEEDWTGDPEPTRKPASKKETKAKAPRVTKKDAAAAAREAREQKEKPQFQYETIKDSGDESEDLAPTAIIVDPEPAEQIPVPEPTKKGAKKIPAKKAAKPKKAAKVIVTSKETVSDTDEEDEKKDTFTPVPESKPETPKEEPQTPSKKLVEKVRKTPHSPINKGPVKFRVGLSRRAHIEPLLKIIRK</sequence>
<feature type="compositionally biased region" description="Basic residues" evidence="1">
    <location>
        <begin position="487"/>
        <end position="496"/>
    </location>
</feature>